<proteinExistence type="predicted"/>
<dbReference type="Gene3D" id="3.40.50.410">
    <property type="entry name" value="von Willebrand factor, type A domain"/>
    <property type="match status" value="1"/>
</dbReference>
<accession>A0A367ZUH3</accession>
<dbReference type="PANTHER" id="PTHR33608">
    <property type="entry name" value="BLL2464 PROTEIN"/>
    <property type="match status" value="1"/>
</dbReference>
<gene>
    <name evidence="2" type="ORF">OZSIB_0631</name>
</gene>
<comment type="caution">
    <text evidence="2">The sequence shown here is derived from an EMBL/GenBank/DDBJ whole genome shotgun (WGS) entry which is preliminary data.</text>
</comment>
<name>A0A367ZUH3_9BACT</name>
<organism evidence="2 3">
    <name type="scientific">Candidatus Ozemobacter sibiricus</name>
    <dbReference type="NCBI Taxonomy" id="2268124"/>
    <lineage>
        <taxon>Bacteria</taxon>
        <taxon>Candidatus Ozemobacteria</taxon>
        <taxon>Candidatus Ozemobacterales</taxon>
        <taxon>Candidatus Ozemobacteraceae</taxon>
        <taxon>Candidatus Ozemobacter</taxon>
    </lineage>
</organism>
<dbReference type="EMBL" id="QOQW01000001">
    <property type="protein sequence ID" value="RCK81497.1"/>
    <property type="molecule type" value="Genomic_DNA"/>
</dbReference>
<evidence type="ECO:0000313" key="2">
    <source>
        <dbReference type="EMBL" id="RCK81497.1"/>
    </source>
</evidence>
<sequence length="293" mass="33604">MLFDLKFFKSLKLLSIIAKRHFRGEKIGHRRSPNRGSSAEFAEYKEYLPGDDLRFIDWNLYARLDRLYIKKFHNEEELNVSILLDASQSMAFGTPTKFDHARKIAAAIAYIALQHHDHARLYTFSQSLDPSSEGGFRRGHIHRLMGFLEKSAPAGRTPSFDEVITRFLLKNRRPGVVFLLTDALFGEDLYRGLQRLAHRRFETNLVQILSPEEMTPDLAGPLELVDAEDQSRVRLTINNQVLTLYEEVLRETIDELKGFLHRQGMRYHQSLTTAPFESTLLTLFEGAAGALPA</sequence>
<dbReference type="Proteomes" id="UP000252355">
    <property type="component" value="Unassembled WGS sequence"/>
</dbReference>
<dbReference type="InterPro" id="IPR002881">
    <property type="entry name" value="DUF58"/>
</dbReference>
<dbReference type="Pfam" id="PF01882">
    <property type="entry name" value="DUF58"/>
    <property type="match status" value="1"/>
</dbReference>
<feature type="domain" description="DUF58" evidence="1">
    <location>
        <begin position="43"/>
        <end position="243"/>
    </location>
</feature>
<dbReference type="AlphaFoldDB" id="A0A367ZUH3"/>
<evidence type="ECO:0000259" key="1">
    <source>
        <dbReference type="Pfam" id="PF01882"/>
    </source>
</evidence>
<dbReference type="PANTHER" id="PTHR33608:SF7">
    <property type="entry name" value="DUF58 DOMAIN-CONTAINING PROTEIN"/>
    <property type="match status" value="1"/>
</dbReference>
<dbReference type="SUPFAM" id="SSF53300">
    <property type="entry name" value="vWA-like"/>
    <property type="match status" value="1"/>
</dbReference>
<protein>
    <recommendedName>
        <fullName evidence="1">DUF58 domain-containing protein</fullName>
    </recommendedName>
</protein>
<evidence type="ECO:0000313" key="3">
    <source>
        <dbReference type="Proteomes" id="UP000252355"/>
    </source>
</evidence>
<reference evidence="2 3" key="1">
    <citation type="submission" date="2018-05" db="EMBL/GenBank/DDBJ databases">
        <title>A metagenomic window into the 2 km-deep terrestrial subsurface aquifer revealed taxonomically and functionally diverse microbial community comprising novel uncultured bacterial lineages.</title>
        <authorList>
            <person name="Kadnikov V.V."/>
            <person name="Mardanov A.V."/>
            <person name="Beletsky A.V."/>
            <person name="Banks D."/>
            <person name="Pimenov N.V."/>
            <person name="Frank Y.A."/>
            <person name="Karnachuk O.V."/>
            <person name="Ravin N.V."/>
        </authorList>
    </citation>
    <scope>NUCLEOTIDE SEQUENCE [LARGE SCALE GENOMIC DNA]</scope>
    <source>
        <strain evidence="2">BY5</strain>
    </source>
</reference>
<dbReference type="InterPro" id="IPR036465">
    <property type="entry name" value="vWFA_dom_sf"/>
</dbReference>